<dbReference type="Gene3D" id="1.20.1260.80">
    <property type="match status" value="1"/>
</dbReference>
<dbReference type="AlphaFoldDB" id="A0A8T2SQ91"/>
<gene>
    <name evidence="2" type="ORF">KP509_19G075700</name>
</gene>
<proteinExistence type="predicted"/>
<accession>A0A8T2SQ91</accession>
<dbReference type="Proteomes" id="UP000825935">
    <property type="component" value="Chromosome 19"/>
</dbReference>
<evidence type="ECO:0000313" key="2">
    <source>
        <dbReference type="EMBL" id="KAH7353024.1"/>
    </source>
</evidence>
<evidence type="ECO:0000313" key="3">
    <source>
        <dbReference type="Proteomes" id="UP000825935"/>
    </source>
</evidence>
<keyword evidence="1" id="KW-0175">Coiled coil</keyword>
<dbReference type="SUPFAM" id="SSF57997">
    <property type="entry name" value="Tropomyosin"/>
    <property type="match status" value="1"/>
</dbReference>
<name>A0A8T2SQ91_CERRI</name>
<feature type="coiled-coil region" evidence="1">
    <location>
        <begin position="85"/>
        <end position="175"/>
    </location>
</feature>
<comment type="caution">
    <text evidence="2">The sequence shown here is derived from an EMBL/GenBank/DDBJ whole genome shotgun (WGS) entry which is preliminary data.</text>
</comment>
<protein>
    <submittedName>
        <fullName evidence="2">Uncharacterized protein</fullName>
    </submittedName>
</protein>
<reference evidence="2" key="1">
    <citation type="submission" date="2021-08" db="EMBL/GenBank/DDBJ databases">
        <title>WGS assembly of Ceratopteris richardii.</title>
        <authorList>
            <person name="Marchant D.B."/>
            <person name="Chen G."/>
            <person name="Jenkins J."/>
            <person name="Shu S."/>
            <person name="Leebens-Mack J."/>
            <person name="Grimwood J."/>
            <person name="Schmutz J."/>
            <person name="Soltis P."/>
            <person name="Soltis D."/>
            <person name="Chen Z.-H."/>
        </authorList>
    </citation>
    <scope>NUCLEOTIDE SEQUENCE</scope>
    <source>
        <strain evidence="2">Whitten #5841</strain>
        <tissue evidence="2">Leaf</tissue>
    </source>
</reference>
<organism evidence="2 3">
    <name type="scientific">Ceratopteris richardii</name>
    <name type="common">Triangle waterfern</name>
    <dbReference type="NCBI Taxonomy" id="49495"/>
    <lineage>
        <taxon>Eukaryota</taxon>
        <taxon>Viridiplantae</taxon>
        <taxon>Streptophyta</taxon>
        <taxon>Embryophyta</taxon>
        <taxon>Tracheophyta</taxon>
        <taxon>Polypodiopsida</taxon>
        <taxon>Polypodiidae</taxon>
        <taxon>Polypodiales</taxon>
        <taxon>Pteridineae</taxon>
        <taxon>Pteridaceae</taxon>
        <taxon>Parkerioideae</taxon>
        <taxon>Ceratopteris</taxon>
    </lineage>
</organism>
<dbReference type="EMBL" id="CM035424">
    <property type="protein sequence ID" value="KAH7353024.1"/>
    <property type="molecule type" value="Genomic_DNA"/>
</dbReference>
<evidence type="ECO:0000256" key="1">
    <source>
        <dbReference type="SAM" id="Coils"/>
    </source>
</evidence>
<keyword evidence="3" id="KW-1185">Reference proteome</keyword>
<sequence>MGELEKENARLKGELARWMSEREKERRKCVEKDEKVDRMDKELQTMLNNLSALGGEIEKTNTLGAIVKALIGQLEKSFQDVNRRIGGVESRGDELEKKLENLEGRRCEELGLVEKLDEIERKHKDGAKELERKHVMLQEKIERLYDLFGKIENVLQENEKRMHELEPENVKLQKQMMCVDCKIAQHRNDTDLNTRGLRELATKVDELRNIFTDSAQDLTKRLVWVEDIYKNQQITWNLYKDGFGDKKGND</sequence>
<feature type="coiled-coil region" evidence="1">
    <location>
        <begin position="1"/>
        <end position="42"/>
    </location>
</feature>
<dbReference type="OrthoDB" id="2289094at2759"/>